<feature type="domain" description="Amidohydrolase 3" evidence="1">
    <location>
        <begin position="42"/>
        <end position="502"/>
    </location>
</feature>
<keyword evidence="3" id="KW-1185">Reference proteome</keyword>
<dbReference type="InterPro" id="IPR032466">
    <property type="entry name" value="Metal_Hydrolase"/>
</dbReference>
<evidence type="ECO:0000313" key="3">
    <source>
        <dbReference type="Proteomes" id="UP000070549"/>
    </source>
</evidence>
<dbReference type="InterPro" id="IPR050378">
    <property type="entry name" value="Metallo-dep_Hydrolases_sf"/>
</dbReference>
<evidence type="ECO:0000259" key="1">
    <source>
        <dbReference type="Pfam" id="PF07969"/>
    </source>
</evidence>
<dbReference type="PIRSF" id="PIRSF006453">
    <property type="entry name" value="FwdA"/>
    <property type="match status" value="1"/>
</dbReference>
<dbReference type="GO" id="GO:0016810">
    <property type="term" value="F:hydrolase activity, acting on carbon-nitrogen (but not peptide) bonds"/>
    <property type="evidence" value="ECO:0007669"/>
    <property type="project" value="InterPro"/>
</dbReference>
<dbReference type="InterPro" id="IPR012027">
    <property type="entry name" value="Formylmethanofuran_DH_asu"/>
</dbReference>
<accession>A0A133VFK0</accession>
<dbReference type="Gene3D" id="2.30.40.10">
    <property type="entry name" value="Urease, subunit C, domain 1"/>
    <property type="match status" value="1"/>
</dbReference>
<evidence type="ECO:0000313" key="2">
    <source>
        <dbReference type="EMBL" id="KXB05228.1"/>
    </source>
</evidence>
<dbReference type="SUPFAM" id="SSF51338">
    <property type="entry name" value="Composite domain of metallo-dependent hydrolases"/>
    <property type="match status" value="2"/>
</dbReference>
<dbReference type="CDD" id="cd01304">
    <property type="entry name" value="FMDH_A"/>
    <property type="match status" value="1"/>
</dbReference>
<reference evidence="2 3" key="1">
    <citation type="journal article" date="2016" name="Sci. Rep.">
        <title>Metabolic traits of an uncultured archaeal lineage -MSBL1- from brine pools of the Red Sea.</title>
        <authorList>
            <person name="Mwirichia R."/>
            <person name="Alam I."/>
            <person name="Rashid M."/>
            <person name="Vinu M."/>
            <person name="Ba-Alawi W."/>
            <person name="Anthony Kamau A."/>
            <person name="Kamanda Ngugi D."/>
            <person name="Goker M."/>
            <person name="Klenk H.P."/>
            <person name="Bajic V."/>
            <person name="Stingl U."/>
        </authorList>
    </citation>
    <scope>NUCLEOTIDE SEQUENCE [LARGE SCALE GENOMIC DNA]</scope>
    <source>
        <strain evidence="2">SCGC-AAA382A03</strain>
    </source>
</reference>
<dbReference type="SUPFAM" id="SSF51556">
    <property type="entry name" value="Metallo-dependent hydrolases"/>
    <property type="match status" value="1"/>
</dbReference>
<sequence>MSRLEIKNGIVYDPANGVSGEKKDILIEDGEVVESFSGDSVETIDASDKIVMPGGVDIHSHIAGSKVNAGRKIRPEEGRTYYSNKEYPRAGAGKSILSTFSTGYLYAKLGWTTVVDPAMPPLEARHTHEELSDIPIIDKAAYPLVGNNWIVMEYLKDDDLEGLAAYISWLLKVTKGYALKIVNPGGTESWGWGKNVGGLDDTVRHFDVTPADIIEGLQEVNEMLGLPHSIHVHGNNLGMPGNYRTALDTFDITKGVKSGSPDRDSVFHLTHAQFNSYAGKSWKEFSSGAEEIAKKVNQRDDVAIDMGQVIFGNTTTMTSDGPFQYNLQRLNHLKWVNADVEMETGAGIVPFVYHENHPVNAVQWAAGLELALQVDDPGKVMLTTDHPNGGPFTSYPKVISWLVSREARKAEMENVHKNVEKATTLTSLDRELSLGDVTQMSRSATAKVLGMTNRGHLGPGAKGDVAIYDLNPEKVDLSKEYEKVREAFENAAYCVKDGEVVVKDGEVKKDKYGSTLWVDSKVSDDLEEEVSKEIRKKFKKYYTVNIDNYPTQAEYVKNSEKISIDATDL</sequence>
<gene>
    <name evidence="2" type="ORF">AKJ49_01220</name>
</gene>
<protein>
    <submittedName>
        <fullName evidence="2">Protein fwdA</fullName>
    </submittedName>
</protein>
<dbReference type="NCBIfam" id="TIGR03121">
    <property type="entry name" value="one_C_dehyd_A"/>
    <property type="match status" value="1"/>
</dbReference>
<dbReference type="Proteomes" id="UP000070549">
    <property type="component" value="Unassembled WGS sequence"/>
</dbReference>
<proteinExistence type="predicted"/>
<dbReference type="PANTHER" id="PTHR11647">
    <property type="entry name" value="HYDRANTOINASE/DIHYDROPYRIMIDINASE FAMILY MEMBER"/>
    <property type="match status" value="1"/>
</dbReference>
<dbReference type="AlphaFoldDB" id="A0A133VFK0"/>
<dbReference type="EMBL" id="LHYC01000027">
    <property type="protein sequence ID" value="KXB05228.1"/>
    <property type="molecule type" value="Genomic_DNA"/>
</dbReference>
<dbReference type="InterPro" id="IPR013108">
    <property type="entry name" value="Amidohydro_3"/>
</dbReference>
<dbReference type="PANTHER" id="PTHR11647:SF1">
    <property type="entry name" value="COLLAPSIN RESPONSE MEDIATOR PROTEIN"/>
    <property type="match status" value="1"/>
</dbReference>
<name>A0A133VFK0_9EURY</name>
<dbReference type="Pfam" id="PF07969">
    <property type="entry name" value="Amidohydro_3"/>
    <property type="match status" value="1"/>
</dbReference>
<organism evidence="2 3">
    <name type="scientific">candidate division MSBL1 archaeon SCGC-AAA382A03</name>
    <dbReference type="NCBI Taxonomy" id="1698278"/>
    <lineage>
        <taxon>Archaea</taxon>
        <taxon>Methanobacteriati</taxon>
        <taxon>Methanobacteriota</taxon>
        <taxon>candidate division MSBL1</taxon>
    </lineage>
</organism>
<comment type="caution">
    <text evidence="2">The sequence shown here is derived from an EMBL/GenBank/DDBJ whole genome shotgun (WGS) entry which is preliminary data.</text>
</comment>
<dbReference type="PATRIC" id="fig|1698278.3.peg.204"/>
<dbReference type="InterPro" id="IPR011059">
    <property type="entry name" value="Metal-dep_hydrolase_composite"/>
</dbReference>